<dbReference type="Gene3D" id="3.50.30.10">
    <property type="entry name" value="Phosphohistidine domain"/>
    <property type="match status" value="1"/>
</dbReference>
<dbReference type="PANTHER" id="PTHR43615:SF1">
    <property type="entry name" value="PPDK_N DOMAIN-CONTAINING PROTEIN"/>
    <property type="match status" value="1"/>
</dbReference>
<dbReference type="RefSeq" id="WP_002169743.1">
    <property type="nucleotide sequence ID" value="NZ_JH792253.1"/>
</dbReference>
<dbReference type="AlphaFoldDB" id="A0ABC9QUZ3"/>
<proteinExistence type="predicted"/>
<organism evidence="3 4">
    <name type="scientific">Bacillus mycoides</name>
    <dbReference type="NCBI Taxonomy" id="1405"/>
    <lineage>
        <taxon>Bacteria</taxon>
        <taxon>Bacillati</taxon>
        <taxon>Bacillota</taxon>
        <taxon>Bacilli</taxon>
        <taxon>Bacillales</taxon>
        <taxon>Bacillaceae</taxon>
        <taxon>Bacillus</taxon>
        <taxon>Bacillus cereus group</taxon>
    </lineage>
</organism>
<evidence type="ECO:0008006" key="5">
    <source>
        <dbReference type="Google" id="ProtNLM"/>
    </source>
</evidence>
<reference evidence="3 4" key="1">
    <citation type="submission" date="2012-04" db="EMBL/GenBank/DDBJ databases">
        <title>The Genome Sequence of Bacillus cereus VD078.</title>
        <authorList>
            <consortium name="The Broad Institute Genome Sequencing Platform"/>
            <consortium name="The Broad Institute Genome Sequencing Center for Infectious Disease"/>
            <person name="Feldgarden M."/>
            <person name="Van der Auwera G.A."/>
            <person name="Mahillon J."/>
            <person name="Duprez V."/>
            <person name="Timmery S."/>
            <person name="Mattelet C."/>
            <person name="Dierick K."/>
            <person name="Sun M."/>
            <person name="Yu Z."/>
            <person name="Zhu L."/>
            <person name="Hu X."/>
            <person name="Shank E.B."/>
            <person name="Swiecicka I."/>
            <person name="Hansen B.M."/>
            <person name="Andrup L."/>
            <person name="Young S.K."/>
            <person name="Zeng Q."/>
            <person name="Gargeya S."/>
            <person name="Fitzgerald M."/>
            <person name="Haas B."/>
            <person name="Abouelleil A."/>
            <person name="Alvarado L."/>
            <person name="Arachchi H.M."/>
            <person name="Berlin A."/>
            <person name="Chapman S.B."/>
            <person name="Goldberg J."/>
            <person name="Griggs A."/>
            <person name="Gujja S."/>
            <person name="Hansen M."/>
            <person name="Howarth C."/>
            <person name="Imamovic A."/>
            <person name="Larimer J."/>
            <person name="McCowen C."/>
            <person name="Montmayeur A."/>
            <person name="Murphy C."/>
            <person name="Neiman D."/>
            <person name="Pearson M."/>
            <person name="Priest M."/>
            <person name="Roberts A."/>
            <person name="Saif S."/>
            <person name="Shea T."/>
            <person name="Sisk P."/>
            <person name="Sykes S."/>
            <person name="Wortman J."/>
            <person name="Nusbaum C."/>
            <person name="Birren B."/>
        </authorList>
    </citation>
    <scope>NUCLEOTIDE SEQUENCE [LARGE SCALE GENOMIC DNA]</scope>
    <source>
        <strain evidence="3 4">VD078</strain>
    </source>
</reference>
<dbReference type="Pfam" id="PF01326">
    <property type="entry name" value="PPDK_N"/>
    <property type="match status" value="1"/>
</dbReference>
<dbReference type="Pfam" id="PF00391">
    <property type="entry name" value="PEP-utilizers"/>
    <property type="match status" value="1"/>
</dbReference>
<evidence type="ECO:0000313" key="3">
    <source>
        <dbReference type="EMBL" id="EJR29909.1"/>
    </source>
</evidence>
<dbReference type="SUPFAM" id="SSF52009">
    <property type="entry name" value="Phosphohistidine domain"/>
    <property type="match status" value="1"/>
</dbReference>
<feature type="domain" description="PEP-utilising enzyme mobile" evidence="1">
    <location>
        <begin position="639"/>
        <end position="710"/>
    </location>
</feature>
<sequence>MYFNLRCSELNSSEVGNKAFNLLELVKNGLNVPEAIILPINYFKRNNCYSEIDKLSKDLIDILPSESGWAVRSSSINEDSFENSMAGKFKTVIISSTDQLNNAIEDVLESAGNKNEMGVIIQKFIEPNFSGVVFSKHPVDETKGMVIEFSKGRGENVVSGLVTPWVYEEGLEDAEFTKNISREIIMEIKQNVKLMKDRLDYDLDMEFCVKGDTLYWVQVRPISNSQSQCSSAKEMNLTGEWFLFDQCTEPVAPLIQKLDPSGLFNSKYWDTVFINYYPYIKMKNISQGNDINFGIDILEEWYKLQKKYEPVFDEYLKEDVNNFSLNTLWNKTKSRIEMYRNYCSEYMNREWLMIRGRARQKLEDLIIDALGEEANVEIELSKLTSGVDTITVQKHLMLEDLVREAQQVENFSEIIKNLNSFSSHPWVKNFWDFINKFGFESSHALIFTSPTLAENPESLLLLIENSINKKEYTERNILHMWKEQADFINSRLSDEKKCEFIKQLEIFRNSLVRTENDDYLLQKGVASIRMILLEIGRRLKEINVLRDYTDIFFLYPSELVDVIFKPNINVLYKERIQDRIRYYEKAKREVPTILINDPSEKSELDLTNIFTGNIASSGVAEGSVYLLNNPLDRSSYVDIPENSIIVAPVLAPSLVYNLLSVSAIITEIGGFLSHGAIFAREKKIPAIVAVNSVMKRLKTGDRVRVDAEMGIIEILETV</sequence>
<evidence type="ECO:0000313" key="4">
    <source>
        <dbReference type="Proteomes" id="UP000006976"/>
    </source>
</evidence>
<dbReference type="Proteomes" id="UP000006976">
    <property type="component" value="Unassembled WGS sequence"/>
</dbReference>
<comment type="caution">
    <text evidence="3">The sequence shown here is derived from an EMBL/GenBank/DDBJ whole genome shotgun (WGS) entry which is preliminary data.</text>
</comment>
<dbReference type="InterPro" id="IPR002192">
    <property type="entry name" value="PPDK_AMP/ATP-bd"/>
</dbReference>
<dbReference type="EMBL" id="AHEV01000051">
    <property type="protein sequence ID" value="EJR29909.1"/>
    <property type="molecule type" value="Genomic_DNA"/>
</dbReference>
<dbReference type="PANTHER" id="PTHR43615">
    <property type="entry name" value="PHOSPHOENOLPYRUVATE SYNTHASE-RELATED"/>
    <property type="match status" value="1"/>
</dbReference>
<dbReference type="Gene3D" id="3.30.470.20">
    <property type="entry name" value="ATP-grasp fold, B domain"/>
    <property type="match status" value="1"/>
</dbReference>
<dbReference type="InterPro" id="IPR013815">
    <property type="entry name" value="ATP_grasp_subdomain_1"/>
</dbReference>
<name>A0ABC9QUZ3_BACMY</name>
<dbReference type="InterPro" id="IPR008279">
    <property type="entry name" value="PEP-util_enz_mobile_dom"/>
</dbReference>
<evidence type="ECO:0000259" key="1">
    <source>
        <dbReference type="Pfam" id="PF00391"/>
    </source>
</evidence>
<gene>
    <name evidence="3" type="ORF">III_05678</name>
</gene>
<feature type="domain" description="Pyruvate phosphate dikinase AMP/ATP-binding" evidence="2">
    <location>
        <begin position="51"/>
        <end position="164"/>
    </location>
</feature>
<dbReference type="InterPro" id="IPR051549">
    <property type="entry name" value="PEP_Utilizing_Enz"/>
</dbReference>
<accession>A0ABC9QUZ3</accession>
<dbReference type="Gene3D" id="3.30.1490.20">
    <property type="entry name" value="ATP-grasp fold, A domain"/>
    <property type="match status" value="1"/>
</dbReference>
<dbReference type="SUPFAM" id="SSF56059">
    <property type="entry name" value="Glutathione synthetase ATP-binding domain-like"/>
    <property type="match status" value="1"/>
</dbReference>
<protein>
    <recommendedName>
        <fullName evidence="5">Phosphoenolpyruvate synthase</fullName>
    </recommendedName>
</protein>
<dbReference type="InterPro" id="IPR036637">
    <property type="entry name" value="Phosphohistidine_dom_sf"/>
</dbReference>
<evidence type="ECO:0000259" key="2">
    <source>
        <dbReference type="Pfam" id="PF01326"/>
    </source>
</evidence>